<dbReference type="Pfam" id="PF00102">
    <property type="entry name" value="Y_phosphatase"/>
    <property type="match status" value="2"/>
</dbReference>
<feature type="domain" description="Tyrosine specific protein phosphatases" evidence="3">
    <location>
        <begin position="375"/>
        <end position="450"/>
    </location>
</feature>
<feature type="domain" description="Tyrosine specific protein phosphatases" evidence="3">
    <location>
        <begin position="666"/>
        <end position="741"/>
    </location>
</feature>
<dbReference type="PANTHER" id="PTHR19134:SF561">
    <property type="entry name" value="PROTEIN TYROSINE PHOSPHATASE 36E, ISOFORM A"/>
    <property type="match status" value="1"/>
</dbReference>
<dbReference type="EMBL" id="LJIJ01000683">
    <property type="protein sequence ID" value="ODM95357.1"/>
    <property type="molecule type" value="Genomic_DNA"/>
</dbReference>
<name>A0A1D2MQK0_ORCCI</name>
<dbReference type="PROSITE" id="PS50056">
    <property type="entry name" value="TYR_PHOSPHATASE_2"/>
    <property type="match status" value="2"/>
</dbReference>
<dbReference type="InterPro" id="IPR000387">
    <property type="entry name" value="Tyr_Pase_dom"/>
</dbReference>
<dbReference type="SUPFAM" id="SSF52799">
    <property type="entry name" value="(Phosphotyrosine protein) phosphatases II"/>
    <property type="match status" value="2"/>
</dbReference>
<sequence>GIKYYLISSHYEKISEQKQGAANPTGEKTVEKMKSDFNEYAGPGGGSFLLPPDQQPAYRASVKRRSITPSPGALANLSNLQQPRTPSPTPLPSSNASVNKSGSLNVKPRSRSQGPPRFPEIEDEKISPRKKFGAAASASLMSIPNAVKLSMLSSGFISINKVSKEDNRMLSSSLPKKPVTKEQFLRLCEERRKFPVLYKVEFQIACKNEAFSSRHASKPANKEKNQNQKTIPYDYNRVVLEPSKQHPGDYVNASFVDSLLKPNAYLVCQGPLEETVCDFWRMVWQKHVSCIIMLTKTFDFIRVMCHQYWPVELNTPTSIEGFTVTIDHEERLANFYIRTMTVKNDDEPNQPARNILQFHYSEWPGHTVPFPTALLDFRRRVRNIIEQSPEYSKGQMLVHCNDGGGRSGVFCQVDAQLELLEEDNLIDVFGFLKKLKSSRKGLLENVEQLKFVYDTLEEYVICGKTWFPVSELSSLLKHKSMKDPHTKINEYQKEFLLICKQTPRFSIGDCAGGHRADNRDKNRDVLIIPRQHVHGLHKRGVRGRVQTGAGYMVTEWPQSHTISYLWSLVYDYDVSAVVVLANPEPNAHYPSFWPEGKKSIKYGPVFTIDPLASNVYPNIKTWIFRINKKIVSLQELMAGVKADPKTCQLFQLTCWPIEQKVPMSTNSLVELMNMVERWRAKQGMGPVVVVSPDGHSRSGVYCAANACIEQVITYGEVDIFTAVKTVRRHRPQMIENMTEYKYCYDVVLHYVLHYLNEEIKDDALPPLMNKLPGVHA</sequence>
<keyword evidence="5" id="KW-1185">Reference proteome</keyword>
<keyword evidence="4" id="KW-0675">Receptor</keyword>
<dbReference type="GO" id="GO:0004725">
    <property type="term" value="F:protein tyrosine phosphatase activity"/>
    <property type="evidence" value="ECO:0007669"/>
    <property type="project" value="InterPro"/>
</dbReference>
<feature type="compositionally biased region" description="Polar residues" evidence="1">
    <location>
        <begin position="94"/>
        <end position="104"/>
    </location>
</feature>
<proteinExistence type="predicted"/>
<dbReference type="GO" id="GO:0048666">
    <property type="term" value="P:neuron development"/>
    <property type="evidence" value="ECO:0007669"/>
    <property type="project" value="UniProtKB-ARBA"/>
</dbReference>
<dbReference type="SMART" id="SM00404">
    <property type="entry name" value="PTPc_motif"/>
    <property type="match status" value="2"/>
</dbReference>
<dbReference type="CDD" id="cd00047">
    <property type="entry name" value="PTPc"/>
    <property type="match status" value="1"/>
</dbReference>
<dbReference type="OMA" id="ATKVETH"/>
<dbReference type="SMART" id="SM00194">
    <property type="entry name" value="PTPc"/>
    <property type="match status" value="2"/>
</dbReference>
<dbReference type="PANTHER" id="PTHR19134">
    <property type="entry name" value="RECEPTOR-TYPE TYROSINE-PROTEIN PHOSPHATASE"/>
    <property type="match status" value="1"/>
</dbReference>
<dbReference type="STRING" id="48709.A0A1D2MQK0"/>
<evidence type="ECO:0000259" key="3">
    <source>
        <dbReference type="PROSITE" id="PS50056"/>
    </source>
</evidence>
<dbReference type="Proteomes" id="UP000094527">
    <property type="component" value="Unassembled WGS sequence"/>
</dbReference>
<feature type="domain" description="Tyrosine-protein phosphatase" evidence="2">
    <location>
        <begin position="491"/>
        <end position="750"/>
    </location>
</feature>
<dbReference type="FunFam" id="3.90.190.10:FF:000062">
    <property type="entry name" value="Receptor-type tyrosine-protein phosphatase kappa"/>
    <property type="match status" value="1"/>
</dbReference>
<accession>A0A1D2MQK0</accession>
<reference evidence="4 5" key="1">
    <citation type="journal article" date="2016" name="Genome Biol. Evol.">
        <title>Gene Family Evolution Reflects Adaptation to Soil Environmental Stressors in the Genome of the Collembolan Orchesella cincta.</title>
        <authorList>
            <person name="Faddeeva-Vakhrusheva A."/>
            <person name="Derks M.F."/>
            <person name="Anvar S.Y."/>
            <person name="Agamennone V."/>
            <person name="Suring W."/>
            <person name="Smit S."/>
            <person name="van Straalen N.M."/>
            <person name="Roelofs D."/>
        </authorList>
    </citation>
    <scope>NUCLEOTIDE SEQUENCE [LARGE SCALE GENOMIC DNA]</scope>
    <source>
        <tissue evidence="4">Mixed pool</tissue>
    </source>
</reference>
<dbReference type="OrthoDB" id="6144703at2759"/>
<evidence type="ECO:0000259" key="2">
    <source>
        <dbReference type="PROSITE" id="PS50055"/>
    </source>
</evidence>
<evidence type="ECO:0000313" key="4">
    <source>
        <dbReference type="EMBL" id="ODM95357.1"/>
    </source>
</evidence>
<evidence type="ECO:0000313" key="5">
    <source>
        <dbReference type="Proteomes" id="UP000094527"/>
    </source>
</evidence>
<dbReference type="InterPro" id="IPR003595">
    <property type="entry name" value="Tyr_Pase_cat"/>
</dbReference>
<dbReference type="InterPro" id="IPR016130">
    <property type="entry name" value="Tyr_Pase_AS"/>
</dbReference>
<feature type="domain" description="Tyrosine-protein phosphatase" evidence="2">
    <location>
        <begin position="198"/>
        <end position="459"/>
    </location>
</feature>
<feature type="region of interest" description="Disordered" evidence="1">
    <location>
        <begin position="36"/>
        <end position="126"/>
    </location>
</feature>
<dbReference type="AlphaFoldDB" id="A0A1D2MQK0"/>
<dbReference type="Gene3D" id="3.90.190.10">
    <property type="entry name" value="Protein tyrosine phosphatase superfamily"/>
    <property type="match status" value="2"/>
</dbReference>
<dbReference type="InterPro" id="IPR000242">
    <property type="entry name" value="PTP_cat"/>
</dbReference>
<dbReference type="PRINTS" id="PR00700">
    <property type="entry name" value="PRTYPHPHTASE"/>
</dbReference>
<feature type="non-terminal residue" evidence="4">
    <location>
        <position position="1"/>
    </location>
</feature>
<protein>
    <submittedName>
        <fullName evidence="4">Receptor-type tyrosine-protein phosphatase kappa</fullName>
    </submittedName>
</protein>
<gene>
    <name evidence="4" type="ORF">Ocin01_11324</name>
</gene>
<comment type="caution">
    <text evidence="4">The sequence shown here is derived from an EMBL/GenBank/DDBJ whole genome shotgun (WGS) entry which is preliminary data.</text>
</comment>
<evidence type="ECO:0000256" key="1">
    <source>
        <dbReference type="SAM" id="MobiDB-lite"/>
    </source>
</evidence>
<dbReference type="PROSITE" id="PS50055">
    <property type="entry name" value="TYR_PHOSPHATASE_PTP"/>
    <property type="match status" value="2"/>
</dbReference>
<organism evidence="4 5">
    <name type="scientific">Orchesella cincta</name>
    <name type="common">Springtail</name>
    <name type="synonym">Podura cincta</name>
    <dbReference type="NCBI Taxonomy" id="48709"/>
    <lineage>
        <taxon>Eukaryota</taxon>
        <taxon>Metazoa</taxon>
        <taxon>Ecdysozoa</taxon>
        <taxon>Arthropoda</taxon>
        <taxon>Hexapoda</taxon>
        <taxon>Collembola</taxon>
        <taxon>Entomobryomorpha</taxon>
        <taxon>Entomobryoidea</taxon>
        <taxon>Orchesellidae</taxon>
        <taxon>Orchesellinae</taxon>
        <taxon>Orchesella</taxon>
    </lineage>
</organism>
<dbReference type="PROSITE" id="PS00383">
    <property type="entry name" value="TYR_PHOSPHATASE_1"/>
    <property type="match status" value="1"/>
</dbReference>
<dbReference type="InterPro" id="IPR029021">
    <property type="entry name" value="Prot-tyrosine_phosphatase-like"/>
</dbReference>
<dbReference type="InterPro" id="IPR050348">
    <property type="entry name" value="Protein-Tyr_Phosphatase"/>
</dbReference>